<evidence type="ECO:0008006" key="4">
    <source>
        <dbReference type="Google" id="ProtNLM"/>
    </source>
</evidence>
<evidence type="ECO:0000313" key="2">
    <source>
        <dbReference type="EMBL" id="ORX70748.1"/>
    </source>
</evidence>
<dbReference type="GeneID" id="63803935"/>
<dbReference type="PANTHER" id="PTHR31642:SF310">
    <property type="entry name" value="FATTY ALCOHOL:CAFFEOYL-COA ACYLTRANSFERASE"/>
    <property type="match status" value="1"/>
</dbReference>
<evidence type="ECO:0000256" key="1">
    <source>
        <dbReference type="ARBA" id="ARBA00022679"/>
    </source>
</evidence>
<dbReference type="Pfam" id="PF02458">
    <property type="entry name" value="Transferase"/>
    <property type="match status" value="1"/>
</dbReference>
<organism evidence="2 3">
    <name type="scientific">Linderina pennispora</name>
    <dbReference type="NCBI Taxonomy" id="61395"/>
    <lineage>
        <taxon>Eukaryota</taxon>
        <taxon>Fungi</taxon>
        <taxon>Fungi incertae sedis</taxon>
        <taxon>Zoopagomycota</taxon>
        <taxon>Kickxellomycotina</taxon>
        <taxon>Kickxellomycetes</taxon>
        <taxon>Kickxellales</taxon>
        <taxon>Kickxellaceae</taxon>
        <taxon>Linderina</taxon>
    </lineage>
</organism>
<dbReference type="Gene3D" id="3.30.559.10">
    <property type="entry name" value="Chloramphenicol acetyltransferase-like domain"/>
    <property type="match status" value="2"/>
</dbReference>
<dbReference type="EMBL" id="MCFD01000005">
    <property type="protein sequence ID" value="ORX70748.1"/>
    <property type="molecule type" value="Genomic_DNA"/>
</dbReference>
<dbReference type="Proteomes" id="UP000193922">
    <property type="component" value="Unassembled WGS sequence"/>
</dbReference>
<keyword evidence="3" id="KW-1185">Reference proteome</keyword>
<reference evidence="2 3" key="1">
    <citation type="submission" date="2016-07" db="EMBL/GenBank/DDBJ databases">
        <title>Pervasive Adenine N6-methylation of Active Genes in Fungi.</title>
        <authorList>
            <consortium name="DOE Joint Genome Institute"/>
            <person name="Mondo S.J."/>
            <person name="Dannebaum R.O."/>
            <person name="Kuo R.C."/>
            <person name="Labutti K."/>
            <person name="Haridas S."/>
            <person name="Kuo A."/>
            <person name="Salamov A."/>
            <person name="Ahrendt S.R."/>
            <person name="Lipzen A."/>
            <person name="Sullivan W."/>
            <person name="Andreopoulos W.B."/>
            <person name="Clum A."/>
            <person name="Lindquist E."/>
            <person name="Daum C."/>
            <person name="Ramamoorthy G.K."/>
            <person name="Gryganskyi A."/>
            <person name="Culley D."/>
            <person name="Magnuson J.K."/>
            <person name="James T.Y."/>
            <person name="O'Malley M.A."/>
            <person name="Stajich J.E."/>
            <person name="Spatafora J.W."/>
            <person name="Visel A."/>
            <person name="Grigoriev I.V."/>
        </authorList>
    </citation>
    <scope>NUCLEOTIDE SEQUENCE [LARGE SCALE GENOMIC DNA]</scope>
    <source>
        <strain evidence="2 3">ATCC 12442</strain>
    </source>
</reference>
<dbReference type="InterPro" id="IPR023213">
    <property type="entry name" value="CAT-like_dom_sf"/>
</dbReference>
<dbReference type="OrthoDB" id="1862401at2759"/>
<gene>
    <name evidence="2" type="ORF">DL89DRAFT_266894</name>
</gene>
<keyword evidence="1" id="KW-0808">Transferase</keyword>
<sequence>MEAFVNNIESKIYPLSRIDTMLSVRYTRFVFFYRNSSSSNSFMSAANLEEAFYRTALLFPMIAGYLQQNKVGNLEVVVDKTSLNLPRYCELQSDTHYDDLAMSNYSPRAWPSDITPADRVPLPDKDTGVIKIADIRVARLKENSGVVISTSFNHAVIDGTGCLEFFNRWANETRALASGSDIGKANYCFDREAIKKNLSDEHMALDGSTLAAYADRSFLGDSLASLSPRTRAKLWNDIERQTPIRGHLFRIKRGKLDSLRAQVLECMPPGARISSNDILTALAYAVHGLAEADVSKSKKGWAGRHCESNWKKRREHYLCVPVDMRYRLGLMDTGYIGNPLLSASTINSLEYADSPMTIQKLADTASQVRAASILMMTPPYISAFFDMMESASSDTSSFISVYSNFRLSTMVSNLSLSKLYAADFGSGVQAFSTIPTDYGLGIVGILPSPPPCKDFLVNFSASALQMDSILRNDFWMDIASLVY</sequence>
<dbReference type="GO" id="GO:0044550">
    <property type="term" value="P:secondary metabolite biosynthetic process"/>
    <property type="evidence" value="ECO:0007669"/>
    <property type="project" value="TreeGrafter"/>
</dbReference>
<accession>A0A1Y1WBQ4</accession>
<dbReference type="RefSeq" id="XP_040744327.1">
    <property type="nucleotide sequence ID" value="XM_040887287.1"/>
</dbReference>
<comment type="caution">
    <text evidence="2">The sequence shown here is derived from an EMBL/GenBank/DDBJ whole genome shotgun (WGS) entry which is preliminary data.</text>
</comment>
<evidence type="ECO:0000313" key="3">
    <source>
        <dbReference type="Proteomes" id="UP000193922"/>
    </source>
</evidence>
<dbReference type="GO" id="GO:0016747">
    <property type="term" value="F:acyltransferase activity, transferring groups other than amino-acyl groups"/>
    <property type="evidence" value="ECO:0007669"/>
    <property type="project" value="TreeGrafter"/>
</dbReference>
<proteinExistence type="predicted"/>
<dbReference type="InterPro" id="IPR050317">
    <property type="entry name" value="Plant_Fungal_Acyltransferase"/>
</dbReference>
<protein>
    <recommendedName>
        <fullName evidence="4">Transferase-domain-containing protein</fullName>
    </recommendedName>
</protein>
<dbReference type="PANTHER" id="PTHR31642">
    <property type="entry name" value="TRICHOTHECENE 3-O-ACETYLTRANSFERASE"/>
    <property type="match status" value="1"/>
</dbReference>
<name>A0A1Y1WBQ4_9FUNG</name>
<dbReference type="AlphaFoldDB" id="A0A1Y1WBQ4"/>